<protein>
    <submittedName>
        <fullName evidence="1">Uncharacterized protein</fullName>
    </submittedName>
</protein>
<evidence type="ECO:0000313" key="2">
    <source>
        <dbReference type="Proteomes" id="UP000823674"/>
    </source>
</evidence>
<name>A0ABQ7LTT6_BRACM</name>
<gene>
    <name evidence="1" type="primary">A08g506580.1_BraROA</name>
    <name evidence="1" type="ORF">IGI04_030667</name>
</gene>
<accession>A0ABQ7LTT6</accession>
<keyword evidence="2" id="KW-1185">Reference proteome</keyword>
<organism evidence="1 2">
    <name type="scientific">Brassica rapa subsp. trilocularis</name>
    <dbReference type="NCBI Taxonomy" id="1813537"/>
    <lineage>
        <taxon>Eukaryota</taxon>
        <taxon>Viridiplantae</taxon>
        <taxon>Streptophyta</taxon>
        <taxon>Embryophyta</taxon>
        <taxon>Tracheophyta</taxon>
        <taxon>Spermatophyta</taxon>
        <taxon>Magnoliopsida</taxon>
        <taxon>eudicotyledons</taxon>
        <taxon>Gunneridae</taxon>
        <taxon>Pentapetalae</taxon>
        <taxon>rosids</taxon>
        <taxon>malvids</taxon>
        <taxon>Brassicales</taxon>
        <taxon>Brassicaceae</taxon>
        <taxon>Brassiceae</taxon>
        <taxon>Brassica</taxon>
    </lineage>
</organism>
<evidence type="ECO:0000313" key="1">
    <source>
        <dbReference type="EMBL" id="KAG5389126.1"/>
    </source>
</evidence>
<reference evidence="1 2" key="1">
    <citation type="submission" date="2021-03" db="EMBL/GenBank/DDBJ databases">
        <authorList>
            <person name="King G.J."/>
            <person name="Bancroft I."/>
            <person name="Baten A."/>
            <person name="Bloomfield J."/>
            <person name="Borpatragohain P."/>
            <person name="He Z."/>
            <person name="Irish N."/>
            <person name="Irwin J."/>
            <person name="Liu K."/>
            <person name="Mauleon R.P."/>
            <person name="Moore J."/>
            <person name="Morris R."/>
            <person name="Ostergaard L."/>
            <person name="Wang B."/>
            <person name="Wells R."/>
        </authorList>
    </citation>
    <scope>NUCLEOTIDE SEQUENCE [LARGE SCALE GENOMIC DNA]</scope>
    <source>
        <strain evidence="1">R-o-18</strain>
        <tissue evidence="1">Leaf</tissue>
    </source>
</reference>
<proteinExistence type="predicted"/>
<sequence>MVIEKYFNNIALNLSSTHFSLSRESPSVVRRLSSLFRSAVFRSDPPSPFRFAVYSPSLSSRSTVSVLNRHLRPDSSFSSRSTKQSRSRLKTSNIAESVSFSSDKKYDITQVKAPPQLQKTMC</sequence>
<dbReference type="Proteomes" id="UP000823674">
    <property type="component" value="Chromosome A08"/>
</dbReference>
<dbReference type="EMBL" id="JADBGQ010000007">
    <property type="protein sequence ID" value="KAG5389126.1"/>
    <property type="molecule type" value="Genomic_DNA"/>
</dbReference>
<comment type="caution">
    <text evidence="1">The sequence shown here is derived from an EMBL/GenBank/DDBJ whole genome shotgun (WGS) entry which is preliminary data.</text>
</comment>